<dbReference type="InterPro" id="IPR040184">
    <property type="entry name" value="Mcm10"/>
</dbReference>
<keyword evidence="7" id="KW-0539">Nucleus</keyword>
<comment type="subcellular location">
    <subcellularLocation>
        <location evidence="1">Nucleus</location>
    </subcellularLocation>
</comment>
<organism evidence="11 12">
    <name type="scientific">Dorcoceras hygrometricum</name>
    <dbReference type="NCBI Taxonomy" id="472368"/>
    <lineage>
        <taxon>Eukaryota</taxon>
        <taxon>Viridiplantae</taxon>
        <taxon>Streptophyta</taxon>
        <taxon>Embryophyta</taxon>
        <taxon>Tracheophyta</taxon>
        <taxon>Spermatophyta</taxon>
        <taxon>Magnoliopsida</taxon>
        <taxon>eudicotyledons</taxon>
        <taxon>Gunneridae</taxon>
        <taxon>Pentapetalae</taxon>
        <taxon>asterids</taxon>
        <taxon>lamiids</taxon>
        <taxon>Lamiales</taxon>
        <taxon>Gesneriaceae</taxon>
        <taxon>Didymocarpoideae</taxon>
        <taxon>Trichosporeae</taxon>
        <taxon>Loxocarpinae</taxon>
        <taxon>Dorcoceras</taxon>
    </lineage>
</organism>
<dbReference type="PANTHER" id="PTHR13454">
    <property type="entry name" value="PROTEIN MCM10 HOMOLOG"/>
    <property type="match status" value="1"/>
</dbReference>
<evidence type="ECO:0000256" key="4">
    <source>
        <dbReference type="ARBA" id="ARBA00022723"/>
    </source>
</evidence>
<keyword evidence="12" id="KW-1185">Reference proteome</keyword>
<keyword evidence="4" id="KW-0479">Metal-binding</keyword>
<dbReference type="GO" id="GO:0043596">
    <property type="term" value="C:nuclear replication fork"/>
    <property type="evidence" value="ECO:0007669"/>
    <property type="project" value="TreeGrafter"/>
</dbReference>
<dbReference type="AlphaFoldDB" id="A0A2Z7BYG0"/>
<evidence type="ECO:0000259" key="10">
    <source>
        <dbReference type="Pfam" id="PF22379"/>
    </source>
</evidence>
<dbReference type="Gene3D" id="2.40.50.140">
    <property type="entry name" value="Nucleic acid-binding proteins"/>
    <property type="match status" value="1"/>
</dbReference>
<evidence type="ECO:0000256" key="7">
    <source>
        <dbReference type="ARBA" id="ARBA00023242"/>
    </source>
</evidence>
<evidence type="ECO:0000313" key="11">
    <source>
        <dbReference type="EMBL" id="KZV39336.1"/>
    </source>
</evidence>
<evidence type="ECO:0000313" key="12">
    <source>
        <dbReference type="Proteomes" id="UP000250235"/>
    </source>
</evidence>
<dbReference type="Pfam" id="PF22379">
    <property type="entry name" value="OB_MCM10"/>
    <property type="match status" value="1"/>
</dbReference>
<keyword evidence="6" id="KW-0862">Zinc</keyword>
<gene>
    <name evidence="11" type="ORF">F511_17528</name>
</gene>
<dbReference type="OrthoDB" id="273123at2759"/>
<accession>A0A2Z7BYG0</accession>
<evidence type="ECO:0000256" key="5">
    <source>
        <dbReference type="ARBA" id="ARBA00022771"/>
    </source>
</evidence>
<dbReference type="GO" id="GO:0008270">
    <property type="term" value="F:zinc ion binding"/>
    <property type="evidence" value="ECO:0007669"/>
    <property type="project" value="UniProtKB-KW"/>
</dbReference>
<feature type="domain" description="Zinc finger Mcm10/DnaG-type" evidence="9">
    <location>
        <begin position="190"/>
        <end position="235"/>
    </location>
</feature>
<dbReference type="GO" id="GO:0003688">
    <property type="term" value="F:DNA replication origin binding"/>
    <property type="evidence" value="ECO:0007669"/>
    <property type="project" value="TreeGrafter"/>
</dbReference>
<protein>
    <submittedName>
        <fullName evidence="11">Uncharacterized protein</fullName>
    </submittedName>
</protein>
<reference evidence="11 12" key="1">
    <citation type="journal article" date="2015" name="Proc. Natl. Acad. Sci. U.S.A.">
        <title>The resurrection genome of Boea hygrometrica: A blueprint for survival of dehydration.</title>
        <authorList>
            <person name="Xiao L."/>
            <person name="Yang G."/>
            <person name="Zhang L."/>
            <person name="Yang X."/>
            <person name="Zhao S."/>
            <person name="Ji Z."/>
            <person name="Zhou Q."/>
            <person name="Hu M."/>
            <person name="Wang Y."/>
            <person name="Chen M."/>
            <person name="Xu Y."/>
            <person name="Jin H."/>
            <person name="Xiao X."/>
            <person name="Hu G."/>
            <person name="Bao F."/>
            <person name="Hu Y."/>
            <person name="Wan P."/>
            <person name="Li L."/>
            <person name="Deng X."/>
            <person name="Kuang T."/>
            <person name="Xiang C."/>
            <person name="Zhu J.K."/>
            <person name="Oliver M.J."/>
            <person name="He Y."/>
        </authorList>
    </citation>
    <scope>NUCLEOTIDE SEQUENCE [LARGE SCALE GENOMIC DNA]</scope>
    <source>
        <strain evidence="12">cv. XS01</strain>
    </source>
</reference>
<evidence type="ECO:0000256" key="1">
    <source>
        <dbReference type="ARBA" id="ARBA00004123"/>
    </source>
</evidence>
<sequence length="454" mass="50534">MFVYSNTGYSSDNDIPKHMGKVDMSVFREAVQDCIDYDPKSVKKSIKMKQGARSKDTGIEKFSGLRIRDQVVTPLELSNHLSDIRFVRLPAIKNLLGGDTLSGCWATVGILTEKGSRRTSSIGKSFAIWKMGGLDENVISLFLFGDAYEKNCNEKVGTVFALFNCNVRKENSGTGFSLSIFSAKHILKLGTSPDIGFCKGNGYDGKECTTVINIRQGKYCRYHKQNASKKYVNTRAELKGGNLRTAFRDRLQSEGIYMVNPKSERSTITKSSQPVKLLSVEGLRKALSNADKVTTNVYSQGIRFLNHVAGKNRPAETVDALRSKNREELRPNQEPKSKKIKIEQRQETERIGLLGLVTNNITITTFHDNKWGRYFTNFPYQGTDNGRVKLTYHSCSPGSDDLNMKPIFQKAPTAALSILVRSIESGASAADDGDQIKRVGRQKISHSTRCSATH</sequence>
<name>A0A2Z7BYG0_9LAMI</name>
<dbReference type="Proteomes" id="UP000250235">
    <property type="component" value="Unassembled WGS sequence"/>
</dbReference>
<proteinExistence type="inferred from homology"/>
<evidence type="ECO:0000256" key="3">
    <source>
        <dbReference type="ARBA" id="ARBA00022705"/>
    </source>
</evidence>
<dbReference type="InterPro" id="IPR055065">
    <property type="entry name" value="OB_MCM10"/>
</dbReference>
<evidence type="ECO:0000256" key="6">
    <source>
        <dbReference type="ARBA" id="ARBA00022833"/>
    </source>
</evidence>
<dbReference type="PANTHER" id="PTHR13454:SF11">
    <property type="entry name" value="PROTEIN MCM10 HOMOLOG"/>
    <property type="match status" value="1"/>
</dbReference>
<dbReference type="InterPro" id="IPR012340">
    <property type="entry name" value="NA-bd_OB-fold"/>
</dbReference>
<dbReference type="GO" id="GO:0003697">
    <property type="term" value="F:single-stranded DNA binding"/>
    <property type="evidence" value="ECO:0007669"/>
    <property type="project" value="InterPro"/>
</dbReference>
<evidence type="ECO:0000259" key="9">
    <source>
        <dbReference type="Pfam" id="PF09329"/>
    </source>
</evidence>
<feature type="region of interest" description="Disordered" evidence="8">
    <location>
        <begin position="323"/>
        <end position="342"/>
    </location>
</feature>
<dbReference type="Pfam" id="PF09329">
    <property type="entry name" value="zf-primase"/>
    <property type="match status" value="1"/>
</dbReference>
<dbReference type="InterPro" id="IPR015408">
    <property type="entry name" value="Znf_Mcm10/DnaG"/>
</dbReference>
<feature type="domain" description="MCM10 OB-fold" evidence="10">
    <location>
        <begin position="61"/>
        <end position="187"/>
    </location>
</feature>
<dbReference type="FunFam" id="2.40.50.140:FF:000174">
    <property type="entry name" value="DNA replication licensing factor mcm10"/>
    <property type="match status" value="1"/>
</dbReference>
<dbReference type="GO" id="GO:0006270">
    <property type="term" value="P:DNA replication initiation"/>
    <property type="evidence" value="ECO:0007669"/>
    <property type="project" value="InterPro"/>
</dbReference>
<keyword evidence="5" id="KW-0863">Zinc-finger</keyword>
<comment type="similarity">
    <text evidence="2">Belongs to the MCM10 family.</text>
</comment>
<evidence type="ECO:0000256" key="2">
    <source>
        <dbReference type="ARBA" id="ARBA00009679"/>
    </source>
</evidence>
<evidence type="ECO:0000256" key="8">
    <source>
        <dbReference type="SAM" id="MobiDB-lite"/>
    </source>
</evidence>
<dbReference type="EMBL" id="KV001272">
    <property type="protein sequence ID" value="KZV39336.1"/>
    <property type="molecule type" value="Genomic_DNA"/>
</dbReference>
<keyword evidence="3" id="KW-0235">DNA replication</keyword>